<accession>A0A0H3AK22</accession>
<evidence type="ECO:0000313" key="1">
    <source>
        <dbReference type="EMBL" id="ABQ21572.1"/>
    </source>
</evidence>
<dbReference type="Proteomes" id="UP000000249">
    <property type="component" value="Chromosome 1"/>
</dbReference>
<protein>
    <submittedName>
        <fullName evidence="1">Uncharacterized protein</fullName>
    </submittedName>
</protein>
<reference evidence="1 2" key="1">
    <citation type="submission" date="2007-03" db="EMBL/GenBank/DDBJ databases">
        <authorList>
            <person name="Heidelberg J."/>
        </authorList>
    </citation>
    <scope>NUCLEOTIDE SEQUENCE [LARGE SCALE GENOMIC DNA]</scope>
    <source>
        <strain evidence="2">ATCC 39541 / Classical Ogawa 395 / O395</strain>
    </source>
</reference>
<gene>
    <name evidence="1" type="ordered locus">VC0395_A1585</name>
</gene>
<dbReference type="KEGG" id="vcr:VC395_2114"/>
<name>A0A0H3AK22_VIBC3</name>
<evidence type="ECO:0000313" key="2">
    <source>
        <dbReference type="Proteomes" id="UP000000249"/>
    </source>
</evidence>
<proteinExistence type="predicted"/>
<dbReference type="EMBL" id="CP000627">
    <property type="protein sequence ID" value="ABQ21572.1"/>
    <property type="molecule type" value="Genomic_DNA"/>
</dbReference>
<dbReference type="AlphaFoldDB" id="A0A0H3AK22"/>
<organism evidence="1 2">
    <name type="scientific">Vibrio cholerae serotype O1 (strain ATCC 39541 / Classical Ogawa 395 / O395)</name>
    <dbReference type="NCBI Taxonomy" id="345073"/>
    <lineage>
        <taxon>Bacteria</taxon>
        <taxon>Pseudomonadati</taxon>
        <taxon>Pseudomonadota</taxon>
        <taxon>Gammaproteobacteria</taxon>
        <taxon>Vibrionales</taxon>
        <taxon>Vibrionaceae</taxon>
        <taxon>Vibrio</taxon>
    </lineage>
</organism>
<sequence length="48" mass="5707">MKNLPNSEFVAHTFSLYFEQDFLVCAVLNHRHILRQLVSIKSRLKFKS</sequence>
<dbReference type="KEGG" id="vco:VC0395_A1585"/>
<dbReference type="PATRIC" id="fig|345073.21.peg.2041"/>